<dbReference type="RefSeq" id="XP_064678855.1">
    <property type="nucleotide sequence ID" value="XM_064832596.1"/>
</dbReference>
<dbReference type="GeneID" id="89957118"/>
<evidence type="ECO:0000313" key="2">
    <source>
        <dbReference type="EMBL" id="KAK4512189.1"/>
    </source>
</evidence>
<feature type="region of interest" description="Disordered" evidence="1">
    <location>
        <begin position="46"/>
        <end position="79"/>
    </location>
</feature>
<accession>A0AAN7D931</accession>
<comment type="caution">
    <text evidence="2">The sequence shown here is derived from an EMBL/GenBank/DDBJ whole genome shotgun (WGS) entry which is preliminary data.</text>
</comment>
<protein>
    <submittedName>
        <fullName evidence="2">Uncharacterized protein</fullName>
    </submittedName>
</protein>
<evidence type="ECO:0000313" key="3">
    <source>
        <dbReference type="Proteomes" id="UP001304243"/>
    </source>
</evidence>
<evidence type="ECO:0000256" key="1">
    <source>
        <dbReference type="SAM" id="MobiDB-lite"/>
    </source>
</evidence>
<name>A0AAN7D931_9FUNG</name>
<sequence length="79" mass="8664">MKPPEHPGQPKWQNFKEWNTLKKPSSFQVIKTAQETHEELLARFGLQEGNGSGWGDASDAQDAGWGSPNTIDGQGGGWN</sequence>
<keyword evidence="3" id="KW-1185">Reference proteome</keyword>
<organism evidence="2 3">
    <name type="scientific">Mucor velutinosus</name>
    <dbReference type="NCBI Taxonomy" id="708070"/>
    <lineage>
        <taxon>Eukaryota</taxon>
        <taxon>Fungi</taxon>
        <taxon>Fungi incertae sedis</taxon>
        <taxon>Mucoromycota</taxon>
        <taxon>Mucoromycotina</taxon>
        <taxon>Mucoromycetes</taxon>
        <taxon>Mucorales</taxon>
        <taxon>Mucorineae</taxon>
        <taxon>Mucoraceae</taxon>
        <taxon>Mucor</taxon>
    </lineage>
</organism>
<dbReference type="EMBL" id="JASEJX010000024">
    <property type="protein sequence ID" value="KAK4512189.1"/>
    <property type="molecule type" value="Genomic_DNA"/>
</dbReference>
<dbReference type="Proteomes" id="UP001304243">
    <property type="component" value="Unassembled WGS sequence"/>
</dbReference>
<reference evidence="2 3" key="1">
    <citation type="submission" date="2022-11" db="EMBL/GenBank/DDBJ databases">
        <title>Mucor velutinosus strain NIH1002 WGS.</title>
        <authorList>
            <person name="Subramanian P."/>
            <person name="Mullikin J.C."/>
            <person name="Segre J.A."/>
            <person name="Zelazny A.M."/>
        </authorList>
    </citation>
    <scope>NUCLEOTIDE SEQUENCE [LARGE SCALE GENOMIC DNA]</scope>
    <source>
        <strain evidence="2 3">NIH1002</strain>
    </source>
</reference>
<dbReference type="AlphaFoldDB" id="A0AAN7D931"/>
<proteinExistence type="predicted"/>
<gene>
    <name evidence="2" type="ORF">ATC70_013432</name>
</gene>